<sequence>ESFAAGMTQDEVDVFECLNSLLRIVSQVIGSDNFDCDGLSDEISIHIQEERMDYAPCVRIVEKASGALHIVTITGARIGTASDCEIRLSPEQFSKNEYSAVISYSETEQRYFLTINEREPVIFRNKVKIDMDEVAVIDHGDEWQFGEQEFLAHIHYAEQIFGLLPSVLKVFNHLGTNTCGSCEPGLLKNDQVTISDDNLPAGKISKEAIRRRNLRNMKKQYGIFDVSVFFEKLQH</sequence>
<proteinExistence type="predicted"/>
<evidence type="ECO:0000313" key="2">
    <source>
        <dbReference type="Proteomes" id="UP000271087"/>
    </source>
</evidence>
<dbReference type="PANTHER" id="PTHR23106">
    <property type="entry name" value="ANGIOGENIC FACTOR WITH G PATCH AND FHA DOMAINS 1"/>
    <property type="match status" value="1"/>
</dbReference>
<dbReference type="Proteomes" id="UP000271087">
    <property type="component" value="Unassembled WGS sequence"/>
</dbReference>
<accession>A0A3P7K9A4</accession>
<reference evidence="1 2" key="1">
    <citation type="submission" date="2018-08" db="EMBL/GenBank/DDBJ databases">
        <authorList>
            <person name="Laetsch R D."/>
            <person name="Stevens L."/>
            <person name="Kumar S."/>
            <person name="Blaxter L. M."/>
        </authorList>
    </citation>
    <scope>NUCLEOTIDE SEQUENCE [LARGE SCALE GENOMIC DNA]</scope>
</reference>
<organism evidence="1 2">
    <name type="scientific">Onchocerca ochengi</name>
    <name type="common">Filarial nematode worm</name>
    <dbReference type="NCBI Taxonomy" id="42157"/>
    <lineage>
        <taxon>Eukaryota</taxon>
        <taxon>Metazoa</taxon>
        <taxon>Ecdysozoa</taxon>
        <taxon>Nematoda</taxon>
        <taxon>Chromadorea</taxon>
        <taxon>Rhabditida</taxon>
        <taxon>Spirurina</taxon>
        <taxon>Spiruromorpha</taxon>
        <taxon>Filarioidea</taxon>
        <taxon>Onchocercidae</taxon>
        <taxon>Onchocerca</taxon>
    </lineage>
</organism>
<evidence type="ECO:0000313" key="1">
    <source>
        <dbReference type="EMBL" id="VDM95466.1"/>
    </source>
</evidence>
<dbReference type="PANTHER" id="PTHR23106:SF24">
    <property type="entry name" value="ANGIOGENIC FACTOR WITH G PATCH AND FHA DOMAINS 1"/>
    <property type="match status" value="1"/>
</dbReference>
<dbReference type="EMBL" id="UYRW01007562">
    <property type="protein sequence ID" value="VDM95466.1"/>
    <property type="molecule type" value="Genomic_DNA"/>
</dbReference>
<gene>
    <name evidence="1" type="ORF">NOO_LOCUS11259</name>
</gene>
<protein>
    <submittedName>
        <fullName evidence="1">Uncharacterized protein</fullName>
    </submittedName>
</protein>
<dbReference type="AlphaFoldDB" id="A0A3P7K9A4"/>
<dbReference type="InterPro" id="IPR053027">
    <property type="entry name" value="AGGF1"/>
</dbReference>
<dbReference type="OrthoDB" id="2538319at2759"/>
<keyword evidence="2" id="KW-1185">Reference proteome</keyword>
<feature type="non-terminal residue" evidence="1">
    <location>
        <position position="1"/>
    </location>
</feature>
<name>A0A3P7K9A4_ONCOC</name>